<protein>
    <submittedName>
        <fullName evidence="2">YopX protein</fullName>
    </submittedName>
</protein>
<accession>B2TRT3</accession>
<organism evidence="2">
    <name type="scientific">Clostridium botulinum (strain Eklund 17B / Type B)</name>
    <dbReference type="NCBI Taxonomy" id="935198"/>
    <lineage>
        <taxon>Bacteria</taxon>
        <taxon>Bacillati</taxon>
        <taxon>Bacillota</taxon>
        <taxon>Clostridia</taxon>
        <taxon>Eubacteriales</taxon>
        <taxon>Clostridiaceae</taxon>
        <taxon>Clostridium</taxon>
    </lineage>
</organism>
<dbReference type="EMBL" id="CP001056">
    <property type="protein sequence ID" value="ACD25038.1"/>
    <property type="molecule type" value="Genomic_DNA"/>
</dbReference>
<proteinExistence type="predicted"/>
<gene>
    <name evidence="2" type="ordered locus">CLL_A2278</name>
</gene>
<sequence>MSKILKFKIFDTKINKIIQNINCCIDVNGQGVQSFSNKGFIEGTIKNKYLIPLQYTNKNDIKGTEIYDGYIIKREYEVLGGNDITGVVKFDECAWWIVNEIEQRSERLFDEIAIDIILGNKWENPELLKKLNIREEV</sequence>
<dbReference type="SUPFAM" id="SSF159006">
    <property type="entry name" value="YopX-like"/>
    <property type="match status" value="1"/>
</dbReference>
<name>B2TRT3_CLOBB</name>
<dbReference type="InterPro" id="IPR019096">
    <property type="entry name" value="YopX_protein"/>
</dbReference>
<dbReference type="KEGG" id="cbk:CLL_A2278"/>
<reference evidence="2" key="2">
    <citation type="submission" date="2009-08" db="EMBL/GenBank/DDBJ databases">
        <authorList>
            <person name="Shrivastava S."/>
            <person name="Brinkac L.M."/>
            <person name="Dodson R.J."/>
            <person name="Harkins D.M."/>
            <person name="Durkin A.S."/>
            <person name="Sutton G."/>
        </authorList>
    </citation>
    <scope>NUCLEOTIDE SEQUENCE</scope>
    <source>
        <strain evidence="2">Eklund 17B</strain>
    </source>
</reference>
<dbReference type="InterPro" id="IPR023385">
    <property type="entry name" value="YopX-like_C"/>
</dbReference>
<dbReference type="Pfam" id="PF09643">
    <property type="entry name" value="YopX"/>
    <property type="match status" value="1"/>
</dbReference>
<dbReference type="AlphaFoldDB" id="B2TRT3"/>
<dbReference type="PATRIC" id="fig|935198.13.peg.2233"/>
<dbReference type="HOGENOM" id="CLU_107462_1_0_9"/>
<evidence type="ECO:0000313" key="2">
    <source>
        <dbReference type="EMBL" id="ACD25038.1"/>
    </source>
</evidence>
<dbReference type="Gene3D" id="2.30.30.290">
    <property type="entry name" value="YopX-like domains"/>
    <property type="match status" value="1"/>
</dbReference>
<feature type="domain" description="YopX protein" evidence="1">
    <location>
        <begin position="6"/>
        <end position="129"/>
    </location>
</feature>
<accession>U4P6Q4</accession>
<reference evidence="2" key="1">
    <citation type="submission" date="2009-06" db="EMBL/GenBank/DDBJ databases">
        <authorList>
            <consortium name="US DOE Joint Genome Institute (JGI-PGF)"/>
            <person name="Lucas S."/>
            <person name="Copeland A."/>
            <person name="Lapidus A."/>
            <person name="Glavina del Rio T."/>
            <person name="Dalin E."/>
            <person name="Tice H."/>
            <person name="Bruce D."/>
            <person name="Goodwin L."/>
            <person name="Pitluck S."/>
            <person name="Kyrpides N."/>
            <person name="Mavromatis K."/>
            <person name="Ivanova N."/>
            <person name="Saunders E."/>
            <person name="Brettin T."/>
            <person name="Detter J.C."/>
            <person name="Han C."/>
            <person name="Larimer F."/>
            <person name="Land M."/>
            <person name="Hauser L."/>
            <person name="Markowitz V."/>
            <person name="Cheng J.-F."/>
            <person name="Hugenholtz P."/>
            <person name="Woyke T."/>
            <person name="Wu D."/>
            <person name="Gronow S."/>
            <person name="Klenk H.-P."/>
            <person name="Eisen J.A."/>
        </authorList>
    </citation>
    <scope>NUCLEOTIDE SEQUENCE</scope>
    <source>
        <strain evidence="2">Eklund 17B</strain>
    </source>
</reference>
<evidence type="ECO:0000259" key="1">
    <source>
        <dbReference type="Pfam" id="PF09643"/>
    </source>
</evidence>